<dbReference type="Proteomes" id="UP000692954">
    <property type="component" value="Unassembled WGS sequence"/>
</dbReference>
<sequence>MQGMEYQTFQYYSYEDIKSLNEILKVDSIGFVNIYQDEKVIEYQIDRSKCLRLSDLIYLITENYAKIYLGQLLTIFLDLLKKVIKLEDKYKIEHLYLDDNRIWLNFKDLDKTIKVYVTKIDYSIAFTGYQCQLYEEGSNIPIPAKQKILKIIKDILNEFKNKKIFFNDSQKDKILKEIYNPIIQECDKLNILDTLNYIIGILQKQKYDSEEQYIDLDDCKGFLKLIESRKVTKLYTELYIKDLIQNLEKEGSFFIENIFLAKVKVLSVVLDKDHVAKNAALLYKKFEKDDEFIKQMKEYYEKYQTILKNNAQIIIKQIFNDNLQKEMEKFKFEITDEEKQLIIDSSLNRILNMKLNRYFYNSPFYSIKTSQNHIQQCQQSLITKFSTDIVIEEVEMLISYKILLMIDELI</sequence>
<dbReference type="OrthoDB" id="309443at2759"/>
<proteinExistence type="predicted"/>
<comment type="caution">
    <text evidence="1">The sequence shown here is derived from an EMBL/GenBank/DDBJ whole genome shotgun (WGS) entry which is preliminary data.</text>
</comment>
<evidence type="ECO:0000313" key="1">
    <source>
        <dbReference type="EMBL" id="CAD8125187.1"/>
    </source>
</evidence>
<keyword evidence="2" id="KW-1185">Reference proteome</keyword>
<name>A0A8S1RBU7_9CILI</name>
<gene>
    <name evidence="1" type="ORF">PSON_ATCC_30995.1.T1570022</name>
</gene>
<dbReference type="EMBL" id="CAJJDN010000157">
    <property type="protein sequence ID" value="CAD8125187.1"/>
    <property type="molecule type" value="Genomic_DNA"/>
</dbReference>
<protein>
    <submittedName>
        <fullName evidence="1">Uncharacterized protein</fullName>
    </submittedName>
</protein>
<evidence type="ECO:0000313" key="2">
    <source>
        <dbReference type="Proteomes" id="UP000692954"/>
    </source>
</evidence>
<organism evidence="1 2">
    <name type="scientific">Paramecium sonneborni</name>
    <dbReference type="NCBI Taxonomy" id="65129"/>
    <lineage>
        <taxon>Eukaryota</taxon>
        <taxon>Sar</taxon>
        <taxon>Alveolata</taxon>
        <taxon>Ciliophora</taxon>
        <taxon>Intramacronucleata</taxon>
        <taxon>Oligohymenophorea</taxon>
        <taxon>Peniculida</taxon>
        <taxon>Parameciidae</taxon>
        <taxon>Paramecium</taxon>
    </lineage>
</organism>
<reference evidence="1" key="1">
    <citation type="submission" date="2021-01" db="EMBL/GenBank/DDBJ databases">
        <authorList>
            <consortium name="Genoscope - CEA"/>
            <person name="William W."/>
        </authorList>
    </citation>
    <scope>NUCLEOTIDE SEQUENCE</scope>
</reference>
<accession>A0A8S1RBU7</accession>
<dbReference type="AlphaFoldDB" id="A0A8S1RBU7"/>